<feature type="domain" description="AMP-dependent synthetase/ligase" evidence="3">
    <location>
        <begin position="44"/>
        <end position="203"/>
    </location>
</feature>
<dbReference type="EMBL" id="SOAG01000022">
    <property type="protein sequence ID" value="TDS55323.1"/>
    <property type="molecule type" value="Genomic_DNA"/>
</dbReference>
<sequence length="345" mass="39548">MITHYIHPEFRLEAKAYTINELCDWAREQQLSQVEFWKDLGQFILEWFDDKDYVLLTTSGTTGTPKQIRLQKKAMVNSAKATGEFFDVKEGTIALLCMSVRYVAGKLMLVRALVLGWKLDVAEASSIPLKNNEKEYDFVAMVPMQVEKSIEELYRIKKLIVGGAKVSNALAKKLKYAGHKTKIYETYGMTETITHIAAKELGETEFTVLPHAKVRIDQRGCLVIVAPSVNQEQIVTNDLVELRDSKHFIWLGRIDNVINSGGVKLFPEQIEEKLTQKIPYRFFVTAKEDEYLGNKLILVIESLPYDLPEDVYESLSKYEKPKEIQFVEKFAETVTGKIIRRKNIV</sequence>
<dbReference type="InterPro" id="IPR042099">
    <property type="entry name" value="ANL_N_sf"/>
</dbReference>
<dbReference type="Pfam" id="PF00501">
    <property type="entry name" value="AMP-binding"/>
    <property type="match status" value="1"/>
</dbReference>
<dbReference type="PROSITE" id="PS00455">
    <property type="entry name" value="AMP_BINDING"/>
    <property type="match status" value="1"/>
</dbReference>
<dbReference type="Proteomes" id="UP000295215">
    <property type="component" value="Unassembled WGS sequence"/>
</dbReference>
<gene>
    <name evidence="4" type="ORF">C8P70_12243</name>
</gene>
<dbReference type="InterPro" id="IPR000873">
    <property type="entry name" value="AMP-dep_synth/lig_dom"/>
</dbReference>
<accession>A0A4R7ERB2</accession>
<evidence type="ECO:0000313" key="5">
    <source>
        <dbReference type="Proteomes" id="UP000295215"/>
    </source>
</evidence>
<keyword evidence="5" id="KW-1185">Reference proteome</keyword>
<dbReference type="OrthoDB" id="8870348at2"/>
<comment type="caution">
    <text evidence="4">The sequence shown here is derived from an EMBL/GenBank/DDBJ whole genome shotgun (WGS) entry which is preliminary data.</text>
</comment>
<evidence type="ECO:0000256" key="2">
    <source>
        <dbReference type="ARBA" id="ARBA00022598"/>
    </source>
</evidence>
<evidence type="ECO:0000256" key="1">
    <source>
        <dbReference type="ARBA" id="ARBA00006432"/>
    </source>
</evidence>
<dbReference type="InterPro" id="IPR045851">
    <property type="entry name" value="AMP-bd_C_sf"/>
</dbReference>
<evidence type="ECO:0000313" key="4">
    <source>
        <dbReference type="EMBL" id="TDS55323.1"/>
    </source>
</evidence>
<organism evidence="4 5">
    <name type="scientific">Myroides indicus</name>
    <dbReference type="NCBI Taxonomy" id="1323422"/>
    <lineage>
        <taxon>Bacteria</taxon>
        <taxon>Pseudomonadati</taxon>
        <taxon>Bacteroidota</taxon>
        <taxon>Flavobacteriia</taxon>
        <taxon>Flavobacteriales</taxon>
        <taxon>Flavobacteriaceae</taxon>
        <taxon>Myroides</taxon>
    </lineage>
</organism>
<dbReference type="GO" id="GO:0031956">
    <property type="term" value="F:medium-chain fatty acid-CoA ligase activity"/>
    <property type="evidence" value="ECO:0007669"/>
    <property type="project" value="TreeGrafter"/>
</dbReference>
<dbReference type="RefSeq" id="WP_133713172.1">
    <property type="nucleotide sequence ID" value="NZ_SOAG01000022.1"/>
</dbReference>
<dbReference type="Gene3D" id="3.40.50.12780">
    <property type="entry name" value="N-terminal domain of ligase-like"/>
    <property type="match status" value="1"/>
</dbReference>
<evidence type="ECO:0000259" key="3">
    <source>
        <dbReference type="Pfam" id="PF00501"/>
    </source>
</evidence>
<dbReference type="PANTHER" id="PTHR43201">
    <property type="entry name" value="ACYL-COA SYNTHETASE"/>
    <property type="match status" value="1"/>
</dbReference>
<dbReference type="GO" id="GO:0006631">
    <property type="term" value="P:fatty acid metabolic process"/>
    <property type="evidence" value="ECO:0007669"/>
    <property type="project" value="TreeGrafter"/>
</dbReference>
<dbReference type="PANTHER" id="PTHR43201:SF5">
    <property type="entry name" value="MEDIUM-CHAIN ACYL-COA LIGASE ACSF2, MITOCHONDRIAL"/>
    <property type="match status" value="1"/>
</dbReference>
<proteinExistence type="inferred from homology"/>
<dbReference type="Gene3D" id="3.30.300.30">
    <property type="match status" value="1"/>
</dbReference>
<keyword evidence="2 4" id="KW-0436">Ligase</keyword>
<dbReference type="SUPFAM" id="SSF56801">
    <property type="entry name" value="Acetyl-CoA synthetase-like"/>
    <property type="match status" value="1"/>
</dbReference>
<name>A0A4R7ERB2_9FLAO</name>
<dbReference type="AlphaFoldDB" id="A0A4R7ERB2"/>
<protein>
    <submittedName>
        <fullName evidence="4">O-succinylbenzoic acid--CoA ligase</fullName>
    </submittedName>
</protein>
<dbReference type="InterPro" id="IPR020845">
    <property type="entry name" value="AMP-binding_CS"/>
</dbReference>
<comment type="similarity">
    <text evidence="1">Belongs to the ATP-dependent AMP-binding enzyme family.</text>
</comment>
<reference evidence="4 5" key="1">
    <citation type="submission" date="2019-03" db="EMBL/GenBank/DDBJ databases">
        <title>Genomic Encyclopedia of Archaeal and Bacterial Type Strains, Phase II (KMG-II): from individual species to whole genera.</title>
        <authorList>
            <person name="Goeker M."/>
        </authorList>
    </citation>
    <scope>NUCLEOTIDE SEQUENCE [LARGE SCALE GENOMIC DNA]</scope>
    <source>
        <strain evidence="4 5">DSM 28213</strain>
    </source>
</reference>